<dbReference type="EMBL" id="CP022295">
    <property type="protein sequence ID" value="QSR26463.1"/>
    <property type="molecule type" value="Genomic_DNA"/>
</dbReference>
<dbReference type="InterPro" id="IPR036188">
    <property type="entry name" value="FAD/NAD-bd_sf"/>
</dbReference>
<evidence type="ECO:0000313" key="6">
    <source>
        <dbReference type="EMBL" id="QSR26463.1"/>
    </source>
</evidence>
<evidence type="ECO:0000256" key="3">
    <source>
        <dbReference type="ARBA" id="ARBA00023004"/>
    </source>
</evidence>
<keyword evidence="2" id="KW-0479">Metal-binding</keyword>
<evidence type="ECO:0000256" key="2">
    <source>
        <dbReference type="ARBA" id="ARBA00022723"/>
    </source>
</evidence>
<gene>
    <name evidence="6" type="ORF">CFH99_12590</name>
</gene>
<dbReference type="Pfam" id="PF00355">
    <property type="entry name" value="Rieske"/>
    <property type="match status" value="1"/>
</dbReference>
<evidence type="ECO:0000256" key="4">
    <source>
        <dbReference type="ARBA" id="ARBA00023014"/>
    </source>
</evidence>
<dbReference type="InterPro" id="IPR006076">
    <property type="entry name" value="FAD-dep_OxRdtase"/>
</dbReference>
<dbReference type="Gene3D" id="3.30.9.10">
    <property type="entry name" value="D-Amino Acid Oxidase, subunit A, domain 2"/>
    <property type="match status" value="1"/>
</dbReference>
<keyword evidence="3" id="KW-0408">Iron</keyword>
<dbReference type="Gene3D" id="3.50.50.60">
    <property type="entry name" value="FAD/NAD(P)-binding domain"/>
    <property type="match status" value="1"/>
</dbReference>
<dbReference type="SUPFAM" id="SSF51905">
    <property type="entry name" value="FAD/NAD(P)-binding domain"/>
    <property type="match status" value="1"/>
</dbReference>
<evidence type="ECO:0000313" key="7">
    <source>
        <dbReference type="Proteomes" id="UP000662818"/>
    </source>
</evidence>
<dbReference type="InterPro" id="IPR017941">
    <property type="entry name" value="Rieske_2Fe-2S"/>
</dbReference>
<evidence type="ECO:0000259" key="5">
    <source>
        <dbReference type="PROSITE" id="PS51296"/>
    </source>
</evidence>
<keyword evidence="4" id="KW-0411">Iron-sulfur</keyword>
<organism evidence="6 7">
    <name type="scientific">Nocardioides aromaticivorans</name>
    <dbReference type="NCBI Taxonomy" id="200618"/>
    <lineage>
        <taxon>Bacteria</taxon>
        <taxon>Bacillati</taxon>
        <taxon>Actinomycetota</taxon>
        <taxon>Actinomycetes</taxon>
        <taxon>Propionibacteriales</taxon>
        <taxon>Nocardioidaceae</taxon>
        <taxon>Nocardioides</taxon>
    </lineage>
</organism>
<dbReference type="PROSITE" id="PS51296">
    <property type="entry name" value="RIESKE"/>
    <property type="match status" value="1"/>
</dbReference>
<dbReference type="SUPFAM" id="SSF50022">
    <property type="entry name" value="ISP domain"/>
    <property type="match status" value="1"/>
</dbReference>
<keyword evidence="1" id="KW-0001">2Fe-2S</keyword>
<sequence>MHITGPGGIGYRTRMNSSANFATRPADSMPVWFTRARPGPFPPPPARSVCDVAVVGAGVAGLLTALLLARAGRSVVVLEARRVGDGTSGHTTGKVSLLQGTKLSRVLRSNPPSAARRYVEAGREGQAWLRRYCDDHGLLAEGRHATTYAGTRVGEVRARAELLASRTAGLPVEWTNSVELPYEVRGAVRLEDQFQLDAMELLSALTADVVAAGAGLHEGARVTTVVHDGDGVTLTTDAGAVVDAGQVVLATNQPILDRGAFFARLQPQRSYAATLTSSWQPAGMHLSADHAVRSVRSVSGADGEELLMVGGSGHVTGRSTPERHVERLLQWAEHCFPGSEVRHVWSAQDQSPVTALPYVGPLLPGDHRIQVVTGFDKWGLSTAPAAALVLAADILGGAVPSWGSALRSWTPREVLAAGRAALVNAEVGWQLACGYAARPFRDDLPRCTHLGGVLSWNDADQSWDCPLHGSRFGVDGGVLEGPATRSLEL</sequence>
<dbReference type="PANTHER" id="PTHR13847">
    <property type="entry name" value="SARCOSINE DEHYDROGENASE-RELATED"/>
    <property type="match status" value="1"/>
</dbReference>
<accession>A0ABX7PKI6</accession>
<evidence type="ECO:0000256" key="1">
    <source>
        <dbReference type="ARBA" id="ARBA00022714"/>
    </source>
</evidence>
<keyword evidence="7" id="KW-1185">Reference proteome</keyword>
<proteinExistence type="predicted"/>
<dbReference type="InterPro" id="IPR036922">
    <property type="entry name" value="Rieske_2Fe-2S_sf"/>
</dbReference>
<name>A0ABX7PKI6_9ACTN</name>
<feature type="domain" description="Rieske" evidence="5">
    <location>
        <begin position="444"/>
        <end position="489"/>
    </location>
</feature>
<dbReference type="PANTHER" id="PTHR13847:SF274">
    <property type="entry name" value="RIESKE 2FE-2S IRON-SULFUR PROTEIN YHFW-RELATED"/>
    <property type="match status" value="1"/>
</dbReference>
<protein>
    <submittedName>
        <fullName evidence="6">FAD-dependent oxidoreductase</fullName>
    </submittedName>
</protein>
<reference evidence="6 7" key="1">
    <citation type="submission" date="2017-06" db="EMBL/GenBank/DDBJ databases">
        <title>Complete Genome Sequence of the Soil Carbazole-Degrading Bacterium Nocardioides aromaticivorans IC177.</title>
        <authorList>
            <person name="Vejarano F."/>
            <person name="Suzuki-Minakuchi C."/>
            <person name="Ohtsubo Y."/>
            <person name="Tsuda M."/>
            <person name="Okada K."/>
            <person name="Nojiri H."/>
        </authorList>
    </citation>
    <scope>NUCLEOTIDE SEQUENCE [LARGE SCALE GENOMIC DNA]</scope>
    <source>
        <strain evidence="6 7">IC177</strain>
    </source>
</reference>
<dbReference type="Proteomes" id="UP000662818">
    <property type="component" value="Chromosome"/>
</dbReference>
<dbReference type="Pfam" id="PF01266">
    <property type="entry name" value="DAO"/>
    <property type="match status" value="1"/>
</dbReference>
<dbReference type="Gene3D" id="2.102.10.10">
    <property type="entry name" value="Rieske [2Fe-2S] iron-sulphur domain"/>
    <property type="match status" value="1"/>
</dbReference>